<organism evidence="8 9">
    <name type="scientific">Terrabacter tumescens</name>
    <dbReference type="NCBI Taxonomy" id="60443"/>
    <lineage>
        <taxon>Bacteria</taxon>
        <taxon>Bacillati</taxon>
        <taxon>Actinomycetota</taxon>
        <taxon>Actinomycetes</taxon>
        <taxon>Micrococcales</taxon>
        <taxon>Intrasporangiaceae</taxon>
        <taxon>Terrabacter</taxon>
    </lineage>
</organism>
<dbReference type="RefSeq" id="WP_030198305.1">
    <property type="nucleotide sequence ID" value="NZ_BMNZ01000002.1"/>
</dbReference>
<feature type="region of interest" description="Disordered" evidence="6">
    <location>
        <begin position="51"/>
        <end position="71"/>
    </location>
</feature>
<dbReference type="SUPFAM" id="SSF49313">
    <property type="entry name" value="Cadherin-like"/>
    <property type="match status" value="2"/>
</dbReference>
<evidence type="ECO:0000256" key="4">
    <source>
        <dbReference type="ARBA" id="ARBA00022989"/>
    </source>
</evidence>
<comment type="subcellular location">
    <subcellularLocation>
        <location evidence="1">Membrane</location>
        <topology evidence="1">Single-pass membrane protein</topology>
    </subcellularLocation>
</comment>
<dbReference type="InterPro" id="IPR032812">
    <property type="entry name" value="SbsA_Ig"/>
</dbReference>
<proteinExistence type="predicted"/>
<evidence type="ECO:0000313" key="9">
    <source>
        <dbReference type="Proteomes" id="UP000623461"/>
    </source>
</evidence>
<feature type="domain" description="Cadherin" evidence="7">
    <location>
        <begin position="712"/>
        <end position="820"/>
    </location>
</feature>
<evidence type="ECO:0000259" key="7">
    <source>
        <dbReference type="PROSITE" id="PS50268"/>
    </source>
</evidence>
<comment type="caution">
    <text evidence="8">The sequence shown here is derived from an EMBL/GenBank/DDBJ whole genome shotgun (WGS) entry which is preliminary data.</text>
</comment>
<evidence type="ECO:0000256" key="5">
    <source>
        <dbReference type="ARBA" id="ARBA00023180"/>
    </source>
</evidence>
<keyword evidence="5" id="KW-0325">Glycoprotein</keyword>
<evidence type="ECO:0000256" key="3">
    <source>
        <dbReference type="ARBA" id="ARBA00022729"/>
    </source>
</evidence>
<dbReference type="InterPro" id="IPR014755">
    <property type="entry name" value="Cu-Rt/internalin_Ig-like"/>
</dbReference>
<dbReference type="Gene3D" id="2.60.40.1220">
    <property type="match status" value="1"/>
</dbReference>
<dbReference type="InterPro" id="IPR050174">
    <property type="entry name" value="Protocadherin/Cadherin-CA"/>
</dbReference>
<protein>
    <recommendedName>
        <fullName evidence="7">Cadherin domain-containing protein</fullName>
    </recommendedName>
</protein>
<name>A0ABQ2HSE1_9MICO</name>
<sequence length="825" mass="82168">MSRASARSSGVAWLRPLHPLTLGRPLHRVAAACTLLLVAAVLGPAGSAAAGPSVPSSASAPSAPSAPSVPTSGELTSACAAKSSGLLRAVTSPSECRSDEATVTVKPARATVCVQPSGWMRLAARPADCAAPAVTLALPPRSGTVYFCAALPAGTLRTTTIPGSCLDGEAQLEVTPDDAAPVVDATSPTNGATRVGTGVSPTVTFSEPVTATSSAFDLACDNTPIPFTPRGLGGTTVTLDPSGVLPGGAACTVTVFAAGISDVDTLDPPDNPAADRTFTFRTDAAPSLVSSMPDADSAGFVTGSDLVLAFSESVDVAAGAFTLSCGGTKVPYAVTGSRSAVVQLDPDVDLPQTATCTLSAPATAITDVDTRAAITAPVSITFTTFDAAPSVIATTPRDGATDAATSADVTVTFSEPVTLDAGALGLVCGGAPVATAPPRTTDDTTFTFSPTSALVAGDACTGTIDRTKVDDDDAVDPPDHPYLDHTFSFTVDGPPAVLSTDPSDQATGVQPGRPLTVTFSEPVSVTPDSFALTCDGAAVPVTPGGGDTVVTLTPTGDVPGTATCRLRVVASAVHDKDLGDPPDAMTADVNVGFTTAAAANGAPTDLALRTPSVAENLPVGSLVGTFSSTDPDPGDTFTYALVTGAGDTDNGSFTLVGDELRTAAVFDQETKSSYAIRVRSTDSAGSVLDKALTVSVLDVNEPPTGITLSASSVPENQPSGTTVGTLGALDPDAGQTHTFAVVSDGCGGTYADGSAAFTVSGDALVTRAPLDFETRSSYSVCVRVTDSGAPAQSFDALLTVTVGDVKEAAPGGGSPTPPATRSPVR</sequence>
<dbReference type="PANTHER" id="PTHR24028">
    <property type="entry name" value="CADHERIN-87A"/>
    <property type="match status" value="1"/>
</dbReference>
<dbReference type="PRINTS" id="PR00205">
    <property type="entry name" value="CADHERIN"/>
</dbReference>
<dbReference type="PANTHER" id="PTHR24028:SF316">
    <property type="entry name" value="NEURAL-CADHERIN-LIKE"/>
    <property type="match status" value="1"/>
</dbReference>
<gene>
    <name evidence="8" type="ORF">GCM10009721_12020</name>
</gene>
<keyword evidence="4" id="KW-0472">Membrane</keyword>
<dbReference type="Proteomes" id="UP000623461">
    <property type="component" value="Unassembled WGS sequence"/>
</dbReference>
<evidence type="ECO:0000256" key="6">
    <source>
        <dbReference type="SAM" id="MobiDB-lite"/>
    </source>
</evidence>
<keyword evidence="3" id="KW-0732">Signal</keyword>
<evidence type="ECO:0000313" key="8">
    <source>
        <dbReference type="EMBL" id="GGM88543.1"/>
    </source>
</evidence>
<dbReference type="InterPro" id="IPR002126">
    <property type="entry name" value="Cadherin-like_dom"/>
</dbReference>
<dbReference type="Gene3D" id="2.60.40.3710">
    <property type="match status" value="1"/>
</dbReference>
<feature type="region of interest" description="Disordered" evidence="6">
    <location>
        <begin position="180"/>
        <end position="199"/>
    </location>
</feature>
<keyword evidence="4" id="KW-1133">Transmembrane helix</keyword>
<reference evidence="9" key="1">
    <citation type="journal article" date="2019" name="Int. J. Syst. Evol. Microbiol.">
        <title>The Global Catalogue of Microorganisms (GCM) 10K type strain sequencing project: providing services to taxonomists for standard genome sequencing and annotation.</title>
        <authorList>
            <consortium name="The Broad Institute Genomics Platform"/>
            <consortium name="The Broad Institute Genome Sequencing Center for Infectious Disease"/>
            <person name="Wu L."/>
            <person name="Ma J."/>
        </authorList>
    </citation>
    <scope>NUCLEOTIDE SEQUENCE [LARGE SCALE GENOMIC DNA]</scope>
    <source>
        <strain evidence="9">JCM 1365</strain>
    </source>
</reference>
<dbReference type="PROSITE" id="PS50268">
    <property type="entry name" value="CADHERIN_2"/>
    <property type="match status" value="2"/>
</dbReference>
<keyword evidence="9" id="KW-1185">Reference proteome</keyword>
<dbReference type="Gene3D" id="2.60.40.60">
    <property type="entry name" value="Cadherins"/>
    <property type="match status" value="2"/>
</dbReference>
<dbReference type="EMBL" id="BMNZ01000002">
    <property type="protein sequence ID" value="GGM88543.1"/>
    <property type="molecule type" value="Genomic_DNA"/>
</dbReference>
<dbReference type="Pfam" id="PF00028">
    <property type="entry name" value="Cadherin"/>
    <property type="match status" value="2"/>
</dbReference>
<dbReference type="InterPro" id="IPR015919">
    <property type="entry name" value="Cadherin-like_sf"/>
</dbReference>
<accession>A0ABQ2HSE1</accession>
<keyword evidence="2" id="KW-0812">Transmembrane</keyword>
<evidence type="ECO:0000256" key="1">
    <source>
        <dbReference type="ARBA" id="ARBA00004167"/>
    </source>
</evidence>
<feature type="domain" description="Cadherin" evidence="7">
    <location>
        <begin position="605"/>
        <end position="705"/>
    </location>
</feature>
<dbReference type="SMART" id="SM00112">
    <property type="entry name" value="CA"/>
    <property type="match status" value="2"/>
</dbReference>
<dbReference type="Pfam" id="PF13205">
    <property type="entry name" value="Big_5"/>
    <property type="match status" value="4"/>
</dbReference>
<evidence type="ECO:0000256" key="2">
    <source>
        <dbReference type="ARBA" id="ARBA00022692"/>
    </source>
</evidence>
<dbReference type="CDD" id="cd11304">
    <property type="entry name" value="Cadherin_repeat"/>
    <property type="match status" value="2"/>
</dbReference>